<dbReference type="Proteomes" id="UP000679575">
    <property type="component" value="Chromosome"/>
</dbReference>
<name>A0ABX7YRP9_9GAMM</name>
<feature type="transmembrane region" description="Helical" evidence="1">
    <location>
        <begin position="36"/>
        <end position="58"/>
    </location>
</feature>
<keyword evidence="1" id="KW-1133">Transmembrane helix</keyword>
<keyword evidence="1" id="KW-0812">Transmembrane</keyword>
<evidence type="ECO:0000256" key="1">
    <source>
        <dbReference type="SAM" id="Phobius"/>
    </source>
</evidence>
<dbReference type="Pfam" id="PF04024">
    <property type="entry name" value="PspC"/>
    <property type="match status" value="1"/>
</dbReference>
<protein>
    <submittedName>
        <fullName evidence="3">PspC domain-containing protein</fullName>
    </submittedName>
</protein>
<evidence type="ECO:0000259" key="2">
    <source>
        <dbReference type="Pfam" id="PF04024"/>
    </source>
</evidence>
<gene>
    <name evidence="3" type="ORF">KDN34_14620</name>
</gene>
<reference evidence="3 4" key="1">
    <citation type="submission" date="2021-04" db="EMBL/GenBank/DDBJ databases">
        <title>Novel species identification of genus Shewanella.</title>
        <authorList>
            <person name="Liu G."/>
        </authorList>
    </citation>
    <scope>NUCLEOTIDE SEQUENCE [LARGE SCALE GENOMIC DNA]</scope>
    <source>
        <strain evidence="3 4">FJAT-54481</strain>
    </source>
</reference>
<organism evidence="3 4">
    <name type="scientific">Shewanella yunxiaonensis</name>
    <dbReference type="NCBI Taxonomy" id="2829809"/>
    <lineage>
        <taxon>Bacteria</taxon>
        <taxon>Pseudomonadati</taxon>
        <taxon>Pseudomonadota</taxon>
        <taxon>Gammaproteobacteria</taxon>
        <taxon>Alteromonadales</taxon>
        <taxon>Shewanellaceae</taxon>
        <taxon>Shewanella</taxon>
    </lineage>
</organism>
<dbReference type="RefSeq" id="WP_212594444.1">
    <property type="nucleotide sequence ID" value="NZ_CP073587.1"/>
</dbReference>
<evidence type="ECO:0000313" key="3">
    <source>
        <dbReference type="EMBL" id="QUN05412.1"/>
    </source>
</evidence>
<keyword evidence="1" id="KW-0472">Membrane</keyword>
<feature type="domain" description="Phage shock protein PspC N-terminal" evidence="2">
    <location>
        <begin position="9"/>
        <end position="60"/>
    </location>
</feature>
<sequence>MKLEQRMRNPSKWLGGLCGQLASDLGWSVFWLRLSWVVMTLLSPLWGVGLYVVGSVFYPKLRA</sequence>
<keyword evidence="4" id="KW-1185">Reference proteome</keyword>
<proteinExistence type="predicted"/>
<dbReference type="EMBL" id="CP073587">
    <property type="protein sequence ID" value="QUN05412.1"/>
    <property type="molecule type" value="Genomic_DNA"/>
</dbReference>
<accession>A0ABX7YRP9</accession>
<evidence type="ECO:0000313" key="4">
    <source>
        <dbReference type="Proteomes" id="UP000679575"/>
    </source>
</evidence>
<dbReference type="InterPro" id="IPR007168">
    <property type="entry name" value="Phageshock_PspC_N"/>
</dbReference>
<feature type="transmembrane region" description="Helical" evidence="1">
    <location>
        <begin position="12"/>
        <end position="30"/>
    </location>
</feature>